<dbReference type="EMBL" id="CAJNNV010008340">
    <property type="protein sequence ID" value="CAE8596086.1"/>
    <property type="molecule type" value="Genomic_DNA"/>
</dbReference>
<dbReference type="InterPro" id="IPR016024">
    <property type="entry name" value="ARM-type_fold"/>
</dbReference>
<feature type="compositionally biased region" description="Low complexity" evidence="1">
    <location>
        <begin position="222"/>
        <end position="240"/>
    </location>
</feature>
<comment type="caution">
    <text evidence="4">The sequence shown here is derived from an EMBL/GenBank/DDBJ whole genome shotgun (WGS) entry which is preliminary data.</text>
</comment>
<evidence type="ECO:0000259" key="2">
    <source>
        <dbReference type="SMART" id="SM01307"/>
    </source>
</evidence>
<dbReference type="InterPro" id="IPR029452">
    <property type="entry name" value="RICTOR_V"/>
</dbReference>
<name>A0A813EAI2_POLGL</name>
<feature type="compositionally biased region" description="Basic and acidic residues" evidence="1">
    <location>
        <begin position="94"/>
        <end position="109"/>
    </location>
</feature>
<dbReference type="OrthoDB" id="271111at2759"/>
<proteinExistence type="predicted"/>
<feature type="compositionally biased region" description="Acidic residues" evidence="1">
    <location>
        <begin position="897"/>
        <end position="914"/>
    </location>
</feature>
<dbReference type="PANTHER" id="PTHR13298">
    <property type="entry name" value="CYTOSOLIC REGULATOR PIANISSIMO"/>
    <property type="match status" value="1"/>
</dbReference>
<dbReference type="Pfam" id="PF14668">
    <property type="entry name" value="RICTOR_V"/>
    <property type="match status" value="1"/>
</dbReference>
<feature type="region of interest" description="Disordered" evidence="1">
    <location>
        <begin position="828"/>
        <end position="860"/>
    </location>
</feature>
<reference evidence="4" key="1">
    <citation type="submission" date="2021-02" db="EMBL/GenBank/DDBJ databases">
        <authorList>
            <person name="Dougan E. K."/>
            <person name="Rhodes N."/>
            <person name="Thang M."/>
            <person name="Chan C."/>
        </authorList>
    </citation>
    <scope>NUCLEOTIDE SEQUENCE</scope>
</reference>
<feature type="domain" description="Rapamycin-insensitive companion of mTOR middle" evidence="2">
    <location>
        <begin position="277"/>
        <end position="554"/>
    </location>
</feature>
<dbReference type="GO" id="GO:0038203">
    <property type="term" value="P:TORC2 signaling"/>
    <property type="evidence" value="ECO:0007669"/>
    <property type="project" value="TreeGrafter"/>
</dbReference>
<feature type="domain" description="Rapamycin-insensitive companion of mTOR" evidence="3">
    <location>
        <begin position="1135"/>
        <end position="1208"/>
    </location>
</feature>
<evidence type="ECO:0000259" key="3">
    <source>
        <dbReference type="SMART" id="SM01310"/>
    </source>
</evidence>
<evidence type="ECO:0000313" key="5">
    <source>
        <dbReference type="Proteomes" id="UP000654075"/>
    </source>
</evidence>
<feature type="region of interest" description="Disordered" evidence="1">
    <location>
        <begin position="153"/>
        <end position="240"/>
    </location>
</feature>
<dbReference type="InterPro" id="IPR029451">
    <property type="entry name" value="RICTOR_M"/>
</dbReference>
<feature type="compositionally biased region" description="Acidic residues" evidence="1">
    <location>
        <begin position="850"/>
        <end position="860"/>
    </location>
</feature>
<feature type="compositionally biased region" description="Low complexity" evidence="1">
    <location>
        <begin position="153"/>
        <end position="174"/>
    </location>
</feature>
<feature type="region of interest" description="Disordered" evidence="1">
    <location>
        <begin position="82"/>
        <end position="110"/>
    </location>
</feature>
<keyword evidence="5" id="KW-1185">Reference proteome</keyword>
<accession>A0A813EAI2</accession>
<evidence type="ECO:0000256" key="1">
    <source>
        <dbReference type="SAM" id="MobiDB-lite"/>
    </source>
</evidence>
<dbReference type="SUPFAM" id="SSF48371">
    <property type="entry name" value="ARM repeat"/>
    <property type="match status" value="1"/>
</dbReference>
<dbReference type="PANTHER" id="PTHR13298:SF11">
    <property type="entry name" value="RAPAMYCIN-INSENSITIVE COMPANION OF MTOR"/>
    <property type="match status" value="1"/>
</dbReference>
<feature type="region of interest" description="Disordered" evidence="1">
    <location>
        <begin position="639"/>
        <end position="660"/>
    </location>
</feature>
<dbReference type="SMART" id="SM01307">
    <property type="entry name" value="RICTOR_M"/>
    <property type="match status" value="1"/>
</dbReference>
<organism evidence="4 5">
    <name type="scientific">Polarella glacialis</name>
    <name type="common">Dinoflagellate</name>
    <dbReference type="NCBI Taxonomy" id="89957"/>
    <lineage>
        <taxon>Eukaryota</taxon>
        <taxon>Sar</taxon>
        <taxon>Alveolata</taxon>
        <taxon>Dinophyceae</taxon>
        <taxon>Suessiales</taxon>
        <taxon>Suessiaceae</taxon>
        <taxon>Polarella</taxon>
    </lineage>
</organism>
<dbReference type="Proteomes" id="UP000654075">
    <property type="component" value="Unassembled WGS sequence"/>
</dbReference>
<sequence length="1357" mass="144857">MCLEAPQLSGRGAALLSELHRAAAALLPASLLGGLQESTLPIAVAAASFADPVHRARAEAVLGGLLPEVGLVASPPVRWRQGGGLSSRGRGLASHREQDLVEEGPDVRDSGTGVVAGEATSMSVPGAFSAHRTFHRQGAPQLSRQACSVSRDNNINNNNINNKINNNINNNINNSTTKSSSYLTGPPRQRAKSASPSRGARSIERRAEDLSEDAQGSKGGREQQQQQERQEQQQQQQQGRARPAAVLEFCARCCGEAAHRRTLRALQSPGFPGLGAAAAEDIHAALRQTGVLGLSSWNPWEWDWPLIKMLVEGPLRQPSKLAEAHGTKFFKRLLRSFSPRSWPSSPAPACQLEHLVAVSLGVQVLSLALTQREAPAVAASKFGADLVEALTSASRKRSQSSDFDDRCRSKSSESSAMVGRERFLSVQNSVHSDSADREPVGGGSGWSAPHRVLMMLPRHGPQLLRFGPAREFAALVGLLSSSACGVSCLAQEGFYPAAKSLCCVSGSDQVLCALLPQLHYGFQPNREVLETALAEGSPALQRVAVCFLGLMLESGPFVPRAPVELVVRPDLGGGDNAMPGAGDDVQRISKHEERELPRPSSMLSLRSASSMSVAAVTVSSSRDGRSRCGSFTLVPELHPSRPAAAAETDVPPKLGPEPIEAEDGALKVDKVRSGGNRWRWVVSQLAAALQSSDGSAAVSAARVLWRFCQIPEAAAALPMYFPSEPERQERWPPWLRMLLLQSEKGFEVLQSSGLLEGDVEIGLSPRCHIAYAESMSALLGFALSPPDNPNDAGGLFSVPPRRRFTTSANEKASLGGFSLVEPLAEFPEGRPGEFLGPAETEESKDRDQGAEDEDMEQELEEDVVLRGNSWLSCVPWQVVLRLRRAPALGRAARKEPEDEGLGEAEEEYSEDDDEELVFDAVVERAPPHELCRRMAASATVSPAAVEPPPPATELHVTARCEVPLWGAGSGPLGRRQIVLRAGLRIAGSWAGNQELVGLLPCQEVVGQDEDDACSSDGFTSCVVLGRDWPRATRLKRLQLGFGSEDVRGSAYELQLAPRAAVWGFTALTAGDCRLVSVSWPLHPASDVSPPFAATPPLHFCTCLASTPPGANLIRLSHLVRNWLRPTLLGASAASPLEVRAALWVAGSLGRVAFGLELLMEHGVLEAIINIATSSDGRWSLCGTACYCLALIGSNLAAHGPLQELGWDSVARTPFPPLPSCVSPAATLGVSPAAPGAWDELSEQRDCGGSRDAAAAAAPPHAAFGGAHRKALAELSSLHNTVVRWRARGALIEQREKDGAVFLSVPLWWQAQRRIAGAAVGAALPYRFSLEVRCFAQQLFAGALSSREALQLLDGLPL</sequence>
<feature type="region of interest" description="Disordered" evidence="1">
    <location>
        <begin position="889"/>
        <end position="914"/>
    </location>
</feature>
<protein>
    <submittedName>
        <fullName evidence="4">Uncharacterized protein</fullName>
    </submittedName>
</protein>
<gene>
    <name evidence="4" type="ORF">PGLA1383_LOCUS14557</name>
</gene>
<dbReference type="InterPro" id="IPR028268">
    <property type="entry name" value="Pianissimo_fam"/>
</dbReference>
<dbReference type="GO" id="GO:0031932">
    <property type="term" value="C:TORC2 complex"/>
    <property type="evidence" value="ECO:0007669"/>
    <property type="project" value="InterPro"/>
</dbReference>
<evidence type="ECO:0000313" key="4">
    <source>
        <dbReference type="EMBL" id="CAE8596086.1"/>
    </source>
</evidence>
<dbReference type="Pfam" id="PF14666">
    <property type="entry name" value="RICTOR_M"/>
    <property type="match status" value="1"/>
</dbReference>
<dbReference type="SMART" id="SM01310">
    <property type="entry name" value="RICTOR_V"/>
    <property type="match status" value="1"/>
</dbReference>